<dbReference type="InterPro" id="IPR014729">
    <property type="entry name" value="Rossmann-like_a/b/a_fold"/>
</dbReference>
<dbReference type="PANTHER" id="PTHR11766:SF0">
    <property type="entry name" value="TYROSINE--TRNA LIGASE, MITOCHONDRIAL"/>
    <property type="match status" value="1"/>
</dbReference>
<dbReference type="Proteomes" id="UP000886611">
    <property type="component" value="Unassembled WGS sequence"/>
</dbReference>
<keyword evidence="5 10" id="KW-0067">ATP-binding</keyword>
<dbReference type="Gene3D" id="3.40.50.620">
    <property type="entry name" value="HUPs"/>
    <property type="match status" value="1"/>
</dbReference>
<dbReference type="PROSITE" id="PS00178">
    <property type="entry name" value="AA_TRNA_LIGASE_I"/>
    <property type="match status" value="1"/>
</dbReference>
<reference evidence="11 12" key="1">
    <citation type="journal article" date="2021" name="Cell">
        <title>Tracing the genetic footprints of vertebrate landing in non-teleost ray-finned fishes.</title>
        <authorList>
            <person name="Bi X."/>
            <person name="Wang K."/>
            <person name="Yang L."/>
            <person name="Pan H."/>
            <person name="Jiang H."/>
            <person name="Wei Q."/>
            <person name="Fang M."/>
            <person name="Yu H."/>
            <person name="Zhu C."/>
            <person name="Cai Y."/>
            <person name="He Y."/>
            <person name="Gan X."/>
            <person name="Zeng H."/>
            <person name="Yu D."/>
            <person name="Zhu Y."/>
            <person name="Jiang H."/>
            <person name="Qiu Q."/>
            <person name="Yang H."/>
            <person name="Zhang Y.E."/>
            <person name="Wang W."/>
            <person name="Zhu M."/>
            <person name="He S."/>
            <person name="Zhang G."/>
        </authorList>
    </citation>
    <scope>NUCLEOTIDE SEQUENCE [LARGE SCALE GENOMIC DNA]</scope>
    <source>
        <strain evidence="11">Bchr_013</strain>
    </source>
</reference>
<dbReference type="InterPro" id="IPR001412">
    <property type="entry name" value="aa-tRNA-synth_I_CS"/>
</dbReference>
<evidence type="ECO:0000256" key="10">
    <source>
        <dbReference type="RuleBase" id="RU361234"/>
    </source>
</evidence>
<dbReference type="CDD" id="cd00805">
    <property type="entry name" value="TyrRS_core"/>
    <property type="match status" value="1"/>
</dbReference>
<keyword evidence="7 10" id="KW-0030">Aminoacyl-tRNA synthetase</keyword>
<dbReference type="SUPFAM" id="SSF52374">
    <property type="entry name" value="Nucleotidylyl transferase"/>
    <property type="match status" value="1"/>
</dbReference>
<keyword evidence="12" id="KW-1185">Reference proteome</keyword>
<protein>
    <recommendedName>
        <fullName evidence="2 10">Tyrosine--tRNA ligase</fullName>
        <ecNumber evidence="2 10">6.1.1.1</ecNumber>
    </recommendedName>
    <alternativeName>
        <fullName evidence="8 10">Tyrosyl-tRNA synthetase</fullName>
    </alternativeName>
</protein>
<comment type="similarity">
    <text evidence="1 10">Belongs to the class-I aminoacyl-tRNA synthetase family.</text>
</comment>
<feature type="non-terminal residue" evidence="11">
    <location>
        <position position="1"/>
    </location>
</feature>
<dbReference type="NCBIfam" id="TIGR00234">
    <property type="entry name" value="tyrS"/>
    <property type="match status" value="1"/>
</dbReference>
<comment type="caution">
    <text evidence="11">The sequence shown here is derived from an EMBL/GenBank/DDBJ whole genome shotgun (WGS) entry which is preliminary data.</text>
</comment>
<comment type="catalytic activity">
    <reaction evidence="9 10">
        <text>tRNA(Tyr) + L-tyrosine + ATP = L-tyrosyl-tRNA(Tyr) + AMP + diphosphate + H(+)</text>
        <dbReference type="Rhea" id="RHEA:10220"/>
        <dbReference type="Rhea" id="RHEA-COMP:9706"/>
        <dbReference type="Rhea" id="RHEA-COMP:9707"/>
        <dbReference type="ChEBI" id="CHEBI:15378"/>
        <dbReference type="ChEBI" id="CHEBI:30616"/>
        <dbReference type="ChEBI" id="CHEBI:33019"/>
        <dbReference type="ChEBI" id="CHEBI:58315"/>
        <dbReference type="ChEBI" id="CHEBI:78442"/>
        <dbReference type="ChEBI" id="CHEBI:78536"/>
        <dbReference type="ChEBI" id="CHEBI:456215"/>
        <dbReference type="EC" id="6.1.1.1"/>
    </reaction>
</comment>
<dbReference type="InterPro" id="IPR002305">
    <property type="entry name" value="aa-tRNA-synth_Ic"/>
</dbReference>
<evidence type="ECO:0000256" key="5">
    <source>
        <dbReference type="ARBA" id="ARBA00022840"/>
    </source>
</evidence>
<dbReference type="GO" id="GO:0005524">
    <property type="term" value="F:ATP binding"/>
    <property type="evidence" value="ECO:0007669"/>
    <property type="project" value="UniProtKB-KW"/>
</dbReference>
<evidence type="ECO:0000256" key="3">
    <source>
        <dbReference type="ARBA" id="ARBA00022598"/>
    </source>
</evidence>
<dbReference type="PANTHER" id="PTHR11766">
    <property type="entry name" value="TYROSYL-TRNA SYNTHETASE"/>
    <property type="match status" value="1"/>
</dbReference>
<feature type="non-terminal residue" evidence="11">
    <location>
        <position position="420"/>
    </location>
</feature>
<dbReference type="GO" id="GO:0003723">
    <property type="term" value="F:RNA binding"/>
    <property type="evidence" value="ECO:0007669"/>
    <property type="project" value="InterPro"/>
</dbReference>
<sequence>MAAPVSLAWRRTDFTRLRLVCKPAASTTVLPRRWSSAGGILSSLHKRGLIKDAFPDASSRLLLPELLQSVPQTVYCGFDPTADSLHIGNLLAVLGLLHFRDAGHNVIALIGGATAQIGDPSGKQTERDRISEEVVARNSEGIRECLHRIFDNHDNLYLQCVKSPGAVTVLNNNSWYRGRGVVEFLAAVGRHFRMGTLLSRHSVQSRLKSSEGMSLTEFCYQVFQAFDFYYLNQNHGCKIQLGGTDQLGNIMSGYELIHNYLKLFTFLSLPEIEHIVEMHKKEPEKRGAQKRLAAEVTKLIHGKDGLESAKRCTNALYHSSLEALEAMSDQELQELFGEAPFCEIFLEPGTTVLDMCRKVNAIPEGPRGYHMVTEGGVWINHSRATNPDQILIRGQHILQNSLSLIRIGKRNFYIVKWLSL</sequence>
<dbReference type="FunFam" id="3.40.50.620:FF:000107">
    <property type="entry name" value="Tyrosine--tRNA ligase"/>
    <property type="match status" value="1"/>
</dbReference>
<keyword evidence="3 10" id="KW-0436">Ligase</keyword>
<dbReference type="Pfam" id="PF00579">
    <property type="entry name" value="tRNA-synt_1b"/>
    <property type="match status" value="1"/>
</dbReference>
<evidence type="ECO:0000256" key="7">
    <source>
        <dbReference type="ARBA" id="ARBA00023146"/>
    </source>
</evidence>
<dbReference type="GO" id="GO:0004831">
    <property type="term" value="F:tyrosine-tRNA ligase activity"/>
    <property type="evidence" value="ECO:0007669"/>
    <property type="project" value="UniProtKB-EC"/>
</dbReference>
<dbReference type="AlphaFoldDB" id="A0A8X8BVH6"/>
<accession>A0A8X8BVH6</accession>
<organism evidence="11 12">
    <name type="scientific">Polypterus senegalus</name>
    <name type="common">Senegal bichir</name>
    <dbReference type="NCBI Taxonomy" id="55291"/>
    <lineage>
        <taxon>Eukaryota</taxon>
        <taxon>Metazoa</taxon>
        <taxon>Chordata</taxon>
        <taxon>Craniata</taxon>
        <taxon>Vertebrata</taxon>
        <taxon>Euteleostomi</taxon>
        <taxon>Actinopterygii</taxon>
        <taxon>Polypteriformes</taxon>
        <taxon>Polypteridae</taxon>
        <taxon>Polypterus</taxon>
    </lineage>
</organism>
<proteinExistence type="inferred from homology"/>
<dbReference type="SUPFAM" id="SSF55174">
    <property type="entry name" value="Alpha-L RNA-binding motif"/>
    <property type="match status" value="1"/>
</dbReference>
<evidence type="ECO:0000256" key="8">
    <source>
        <dbReference type="ARBA" id="ARBA00033323"/>
    </source>
</evidence>
<dbReference type="Gene3D" id="3.10.290.10">
    <property type="entry name" value="RNA-binding S4 domain"/>
    <property type="match status" value="1"/>
</dbReference>
<evidence type="ECO:0000256" key="9">
    <source>
        <dbReference type="ARBA" id="ARBA00048248"/>
    </source>
</evidence>
<dbReference type="InterPro" id="IPR036986">
    <property type="entry name" value="S4_RNA-bd_sf"/>
</dbReference>
<evidence type="ECO:0000256" key="1">
    <source>
        <dbReference type="ARBA" id="ARBA00005594"/>
    </source>
</evidence>
<evidence type="ECO:0000256" key="6">
    <source>
        <dbReference type="ARBA" id="ARBA00022917"/>
    </source>
</evidence>
<gene>
    <name evidence="11" type="primary">Yars2</name>
    <name evidence="11" type="ORF">GTO96_0004708</name>
</gene>
<dbReference type="InterPro" id="IPR002307">
    <property type="entry name" value="Tyr-tRNA-ligase"/>
</dbReference>
<keyword evidence="4 10" id="KW-0547">Nucleotide-binding</keyword>
<dbReference type="GO" id="GO:0005829">
    <property type="term" value="C:cytosol"/>
    <property type="evidence" value="ECO:0007669"/>
    <property type="project" value="TreeGrafter"/>
</dbReference>
<dbReference type="EMBL" id="JAATIS010000220">
    <property type="protein sequence ID" value="KAG2469391.1"/>
    <property type="molecule type" value="Genomic_DNA"/>
</dbReference>
<evidence type="ECO:0000256" key="2">
    <source>
        <dbReference type="ARBA" id="ARBA00013160"/>
    </source>
</evidence>
<evidence type="ECO:0000313" key="12">
    <source>
        <dbReference type="Proteomes" id="UP000886611"/>
    </source>
</evidence>
<dbReference type="FunFam" id="3.10.290.10:FF:000017">
    <property type="entry name" value="Tyrosine--tRNA ligase"/>
    <property type="match status" value="1"/>
</dbReference>
<dbReference type="GO" id="GO:0006437">
    <property type="term" value="P:tyrosyl-tRNA aminoacylation"/>
    <property type="evidence" value="ECO:0007669"/>
    <property type="project" value="InterPro"/>
</dbReference>
<dbReference type="InterPro" id="IPR024088">
    <property type="entry name" value="Tyr-tRNA-ligase_bac-type"/>
</dbReference>
<name>A0A8X8BVH6_POLSE</name>
<keyword evidence="6 10" id="KW-0648">Protein biosynthesis</keyword>
<dbReference type="PRINTS" id="PR01040">
    <property type="entry name" value="TRNASYNTHTYR"/>
</dbReference>
<evidence type="ECO:0000256" key="4">
    <source>
        <dbReference type="ARBA" id="ARBA00022741"/>
    </source>
</evidence>
<evidence type="ECO:0000313" key="11">
    <source>
        <dbReference type="EMBL" id="KAG2469391.1"/>
    </source>
</evidence>
<dbReference type="GO" id="GO:0005739">
    <property type="term" value="C:mitochondrion"/>
    <property type="evidence" value="ECO:0007669"/>
    <property type="project" value="TreeGrafter"/>
</dbReference>
<dbReference type="EC" id="6.1.1.1" evidence="2 10"/>